<dbReference type="Proteomes" id="UP000688947">
    <property type="component" value="Unassembled WGS sequence"/>
</dbReference>
<evidence type="ECO:0000313" key="3">
    <source>
        <dbReference type="Proteomes" id="UP000688947"/>
    </source>
</evidence>
<name>A0A8T1TRX1_9STRA</name>
<dbReference type="EMBL" id="JAENGZ010002126">
    <property type="protein sequence ID" value="KAG6944778.1"/>
    <property type="molecule type" value="Genomic_DNA"/>
</dbReference>
<comment type="caution">
    <text evidence="2">The sequence shown here is derived from an EMBL/GenBank/DDBJ whole genome shotgun (WGS) entry which is preliminary data.</text>
</comment>
<gene>
    <name evidence="2" type="ORF">JG687_00017658</name>
</gene>
<feature type="chain" id="PRO_5035902737" description="Secreted protein" evidence="1">
    <location>
        <begin position="22"/>
        <end position="111"/>
    </location>
</feature>
<evidence type="ECO:0000256" key="1">
    <source>
        <dbReference type="SAM" id="SignalP"/>
    </source>
</evidence>
<evidence type="ECO:0000313" key="2">
    <source>
        <dbReference type="EMBL" id="KAG6944778.1"/>
    </source>
</evidence>
<evidence type="ECO:0008006" key="4">
    <source>
        <dbReference type="Google" id="ProtNLM"/>
    </source>
</evidence>
<keyword evidence="1" id="KW-0732">Signal</keyword>
<proteinExistence type="predicted"/>
<accession>A0A8T1TRX1</accession>
<dbReference type="AlphaFoldDB" id="A0A8T1TRX1"/>
<feature type="signal peptide" evidence="1">
    <location>
        <begin position="1"/>
        <end position="21"/>
    </location>
</feature>
<sequence>MRVTFARLCHLLLVFAHSYESYDYFCRLFKCMTKSRYLTLSGGLPPSLFPIDAKGDAGSVIEKFLTPWSLSVLSDFRFDIIFAELFRFRGGTWLNDGAIRPSLCISSHVRE</sequence>
<protein>
    <recommendedName>
        <fullName evidence="4">Secreted protein</fullName>
    </recommendedName>
</protein>
<organism evidence="2 3">
    <name type="scientific">Phytophthora cactorum</name>
    <dbReference type="NCBI Taxonomy" id="29920"/>
    <lineage>
        <taxon>Eukaryota</taxon>
        <taxon>Sar</taxon>
        <taxon>Stramenopiles</taxon>
        <taxon>Oomycota</taxon>
        <taxon>Peronosporomycetes</taxon>
        <taxon>Peronosporales</taxon>
        <taxon>Peronosporaceae</taxon>
        <taxon>Phytophthora</taxon>
    </lineage>
</organism>
<reference evidence="2" key="1">
    <citation type="submission" date="2021-01" db="EMBL/GenBank/DDBJ databases">
        <title>Phytophthora aleatoria, a newly-described species from Pinus radiata is distinct from Phytophthora cactorum isolates based on comparative genomics.</title>
        <authorList>
            <person name="Mcdougal R."/>
            <person name="Panda P."/>
            <person name="Williams N."/>
            <person name="Studholme D.J."/>
        </authorList>
    </citation>
    <scope>NUCLEOTIDE SEQUENCE</scope>
    <source>
        <strain evidence="2">NZFS 3830</strain>
    </source>
</reference>